<evidence type="ECO:0000313" key="2">
    <source>
        <dbReference type="Proteomes" id="UP000217676"/>
    </source>
</evidence>
<dbReference type="Proteomes" id="UP000217676">
    <property type="component" value="Chromosome"/>
</dbReference>
<reference evidence="1 2" key="1">
    <citation type="journal article" date="2016" name="Genome Announc.">
        <title>Complete Genome Sequence of Thiostrepton-Producing Streptomyces laurentii ATCC 31255.</title>
        <authorList>
            <person name="Doi K."/>
            <person name="Fujino Y."/>
            <person name="Nagayoshi Y."/>
            <person name="Ohshima T."/>
            <person name="Ogata S."/>
        </authorList>
    </citation>
    <scope>NUCLEOTIDE SEQUENCE [LARGE SCALE GENOMIC DNA]</scope>
    <source>
        <strain evidence="1 2">ATCC 31255</strain>
    </source>
</reference>
<dbReference type="KEGG" id="slau:SLA_2215"/>
<gene>
    <name evidence="1" type="ORF">SLA_2215</name>
</gene>
<dbReference type="EMBL" id="AP017424">
    <property type="protein sequence ID" value="BAU83148.1"/>
    <property type="molecule type" value="Genomic_DNA"/>
</dbReference>
<keyword evidence="2" id="KW-1185">Reference proteome</keyword>
<accession>A0A169ND54</accession>
<organism evidence="1 2">
    <name type="scientific">Streptomyces laurentii</name>
    <dbReference type="NCBI Taxonomy" id="39478"/>
    <lineage>
        <taxon>Bacteria</taxon>
        <taxon>Bacillati</taxon>
        <taxon>Actinomycetota</taxon>
        <taxon>Actinomycetes</taxon>
        <taxon>Kitasatosporales</taxon>
        <taxon>Streptomycetaceae</taxon>
        <taxon>Streptomyces</taxon>
    </lineage>
</organism>
<proteinExistence type="predicted"/>
<sequence>MAGNAFSITRSSASPDPSIITMGCFAGTVNWARACPGARVWAVGVRFMGRHCGLRKPPETGLSPFETPRLQAYDCSVASLKSFTGYP</sequence>
<protein>
    <submittedName>
        <fullName evidence="1">Alpha amylase catalytic region</fullName>
    </submittedName>
</protein>
<evidence type="ECO:0000313" key="1">
    <source>
        <dbReference type="EMBL" id="BAU83148.1"/>
    </source>
</evidence>
<dbReference type="AlphaFoldDB" id="A0A169ND54"/>
<name>A0A169ND54_STRLU</name>